<feature type="transmembrane region" description="Helical" evidence="6">
    <location>
        <begin position="165"/>
        <end position="183"/>
    </location>
</feature>
<dbReference type="RefSeq" id="WP_139941324.1">
    <property type="nucleotide sequence ID" value="NZ_JBHSYP010000002.1"/>
</dbReference>
<organism evidence="7 8">
    <name type="scientific">Emcibacter nanhaiensis</name>
    <dbReference type="NCBI Taxonomy" id="1505037"/>
    <lineage>
        <taxon>Bacteria</taxon>
        <taxon>Pseudomonadati</taxon>
        <taxon>Pseudomonadota</taxon>
        <taxon>Alphaproteobacteria</taxon>
        <taxon>Emcibacterales</taxon>
        <taxon>Emcibacteraceae</taxon>
        <taxon>Emcibacter</taxon>
    </lineage>
</organism>
<protein>
    <recommendedName>
        <fullName evidence="6">GDT1 family protein</fullName>
    </recommendedName>
</protein>
<gene>
    <name evidence="7" type="ORF">FIV46_12800</name>
</gene>
<keyword evidence="3 6" id="KW-0812">Transmembrane</keyword>
<feature type="transmembrane region" description="Helical" evidence="6">
    <location>
        <begin position="132"/>
        <end position="153"/>
    </location>
</feature>
<evidence type="ECO:0000256" key="3">
    <source>
        <dbReference type="ARBA" id="ARBA00022692"/>
    </source>
</evidence>
<accession>A0A501PG01</accession>
<dbReference type="Proteomes" id="UP000319148">
    <property type="component" value="Unassembled WGS sequence"/>
</dbReference>
<dbReference type="PANTHER" id="PTHR12608:SF1">
    <property type="entry name" value="TRANSMEMBRANE PROTEIN 165"/>
    <property type="match status" value="1"/>
</dbReference>
<feature type="transmembrane region" description="Helical" evidence="6">
    <location>
        <begin position="67"/>
        <end position="84"/>
    </location>
</feature>
<evidence type="ECO:0000256" key="5">
    <source>
        <dbReference type="ARBA" id="ARBA00023136"/>
    </source>
</evidence>
<sequence>MDALLTSTLTVALAEIGDKTQLLSLFLATRYRNKPAIIMGILAATLVNHGISAWAGNWAVQYVPEDMSRWIVGGSFILLALWLLIPDKDGDGDGKFDKYGAFIASSVLFFLAEIGDKTQIATVVLGAQYDSVLIVTIGTTLGMLIANVPVVYAGEALMRRLPMKAAHIAAALLFAAVGVVTIVS</sequence>
<dbReference type="GO" id="GO:0046873">
    <property type="term" value="F:metal ion transmembrane transporter activity"/>
    <property type="evidence" value="ECO:0007669"/>
    <property type="project" value="InterPro"/>
</dbReference>
<evidence type="ECO:0000256" key="2">
    <source>
        <dbReference type="ARBA" id="ARBA00009190"/>
    </source>
</evidence>
<comment type="caution">
    <text evidence="7">The sequence shown here is derived from an EMBL/GenBank/DDBJ whole genome shotgun (WGS) entry which is preliminary data.</text>
</comment>
<name>A0A501PG01_9PROT</name>
<evidence type="ECO:0000256" key="4">
    <source>
        <dbReference type="ARBA" id="ARBA00022989"/>
    </source>
</evidence>
<keyword evidence="5 6" id="KW-0472">Membrane</keyword>
<reference evidence="8" key="1">
    <citation type="submission" date="2019-06" db="EMBL/GenBank/DDBJ databases">
        <title>The complete genome of Emcibacter congregatus ZYLT.</title>
        <authorList>
            <person name="Zhao Z."/>
        </authorList>
    </citation>
    <scope>NUCLEOTIDE SEQUENCE [LARGE SCALE GENOMIC DNA]</scope>
    <source>
        <strain evidence="8">MCCC 1A06723</strain>
    </source>
</reference>
<keyword evidence="8" id="KW-1185">Reference proteome</keyword>
<evidence type="ECO:0000256" key="6">
    <source>
        <dbReference type="RuleBase" id="RU365102"/>
    </source>
</evidence>
<comment type="similarity">
    <text evidence="2 6">Belongs to the GDT1 family.</text>
</comment>
<feature type="transmembrane region" description="Helical" evidence="6">
    <location>
        <begin position="36"/>
        <end position="55"/>
    </location>
</feature>
<dbReference type="InterPro" id="IPR001727">
    <property type="entry name" value="GDT1-like"/>
</dbReference>
<comment type="subcellular location">
    <subcellularLocation>
        <location evidence="1 6">Membrane</location>
        <topology evidence="1 6">Multi-pass membrane protein</topology>
    </subcellularLocation>
</comment>
<dbReference type="EMBL" id="VFIY01000015">
    <property type="protein sequence ID" value="TPD59105.1"/>
    <property type="molecule type" value="Genomic_DNA"/>
</dbReference>
<dbReference type="PANTHER" id="PTHR12608">
    <property type="entry name" value="TRANSMEMBRANE PROTEIN HTP-1 RELATED"/>
    <property type="match status" value="1"/>
</dbReference>
<evidence type="ECO:0000313" key="8">
    <source>
        <dbReference type="Proteomes" id="UP000319148"/>
    </source>
</evidence>
<evidence type="ECO:0000313" key="7">
    <source>
        <dbReference type="EMBL" id="TPD59105.1"/>
    </source>
</evidence>
<feature type="transmembrane region" description="Helical" evidence="6">
    <location>
        <begin position="96"/>
        <end position="112"/>
    </location>
</feature>
<keyword evidence="4 6" id="KW-1133">Transmembrane helix</keyword>
<dbReference type="GO" id="GO:0016020">
    <property type="term" value="C:membrane"/>
    <property type="evidence" value="ECO:0007669"/>
    <property type="project" value="UniProtKB-SubCell"/>
</dbReference>
<evidence type="ECO:0000256" key="1">
    <source>
        <dbReference type="ARBA" id="ARBA00004141"/>
    </source>
</evidence>
<dbReference type="AlphaFoldDB" id="A0A501PG01"/>
<proteinExistence type="inferred from homology"/>
<dbReference type="OrthoDB" id="9801356at2"/>
<dbReference type="Pfam" id="PF01169">
    <property type="entry name" value="GDT1"/>
    <property type="match status" value="2"/>
</dbReference>